<protein>
    <recommendedName>
        <fullName evidence="3">Pectate lyase superfamily protein domain-containing protein</fullName>
    </recommendedName>
</protein>
<dbReference type="PROSITE" id="PS51257">
    <property type="entry name" value="PROKAR_LIPOPROTEIN"/>
    <property type="match status" value="1"/>
</dbReference>
<dbReference type="Proteomes" id="UP000037600">
    <property type="component" value="Unassembled WGS sequence"/>
</dbReference>
<gene>
    <name evidence="1" type="ORF">XM47_10485</name>
</gene>
<sequence>MNVFMNKINPTSQFKSSVFGLVTLMTIASCGSVADQKGPVAAATNKQASVADKELSLHVPKAPEGVQTRFGTDTRDYDGPEIGYFENKVFDDKPEVLFAEDSFSDATNDTNRLKSALKRASREKNGGVVILQPAKNSANVRFSLAHIQVPSNTRIEISPDVILEMRGIKEEKAANSRFLFSFGRSNGPRNLLKERVKNVEVRSTDPTRNFTIDARTNMPISYGKMVGGNGNGDVNLTRAISFAYFYVQNFAVSNATILDNHTESVSVQMFSDCDYKDGVYAYRFGSKPVFLQDRYQTNPKGAANKNKPMNPANIPLPMNEKGEFIDSEGKVIPDMFAIKRNPTYARTPIKGSIKNIKAINAHTGYGAVQVYGGDWIEIDNIEAFNGIAVRVEAGNGTNRDNYNRAGPYYTSANKIKISNVKVTNGFTGVWLKPHAKIMKDISVENIEAIDSATALLVGKGTFACKTKCRDLTRGRINNLTIKGNISFRQTIYDEPVSEVGNVATFFLSEFNRAHLAKKVGKDINRISRNDLLKNKSGTRWYLMFPAAPIFALNQLSETEIGDETSRGGDFAVDYSQVKIVQEGLPLVEGETERPNILYRQDMHTPDGKVATDFINK</sequence>
<organism evidence="1 2">
    <name type="scientific">Catenovulum maritimum</name>
    <dbReference type="NCBI Taxonomy" id="1513271"/>
    <lineage>
        <taxon>Bacteria</taxon>
        <taxon>Pseudomonadati</taxon>
        <taxon>Pseudomonadota</taxon>
        <taxon>Gammaproteobacteria</taxon>
        <taxon>Alteromonadales</taxon>
        <taxon>Alteromonadaceae</taxon>
        <taxon>Catenovulum</taxon>
    </lineage>
</organism>
<evidence type="ECO:0000313" key="2">
    <source>
        <dbReference type="Proteomes" id="UP000037600"/>
    </source>
</evidence>
<dbReference type="InterPro" id="IPR012334">
    <property type="entry name" value="Pectin_lyas_fold"/>
</dbReference>
<comment type="caution">
    <text evidence="1">The sequence shown here is derived from an EMBL/GenBank/DDBJ whole genome shotgun (WGS) entry which is preliminary data.</text>
</comment>
<proteinExistence type="predicted"/>
<dbReference type="SUPFAM" id="SSF51126">
    <property type="entry name" value="Pectin lyase-like"/>
    <property type="match status" value="1"/>
</dbReference>
<dbReference type="InterPro" id="IPR011050">
    <property type="entry name" value="Pectin_lyase_fold/virulence"/>
</dbReference>
<name>A0A0J8GR29_9ALTE</name>
<keyword evidence="2" id="KW-1185">Reference proteome</keyword>
<dbReference type="Gene3D" id="2.160.20.10">
    <property type="entry name" value="Single-stranded right-handed beta-helix, Pectin lyase-like"/>
    <property type="match status" value="1"/>
</dbReference>
<dbReference type="EMBL" id="LAZL01000015">
    <property type="protein sequence ID" value="KMT65157.1"/>
    <property type="molecule type" value="Genomic_DNA"/>
</dbReference>
<accession>A0A0J8GR29</accession>
<evidence type="ECO:0008006" key="3">
    <source>
        <dbReference type="Google" id="ProtNLM"/>
    </source>
</evidence>
<dbReference type="STRING" id="1513271.XM47_10485"/>
<evidence type="ECO:0000313" key="1">
    <source>
        <dbReference type="EMBL" id="KMT65157.1"/>
    </source>
</evidence>
<dbReference type="PATRIC" id="fig|1513271.3.peg.2134"/>
<reference evidence="1 2" key="1">
    <citation type="submission" date="2015-04" db="EMBL/GenBank/DDBJ databases">
        <title>Draft Genome Sequence of the Novel Agar-Digesting Marine Bacterium Q1.</title>
        <authorList>
            <person name="Li Y."/>
            <person name="Li D."/>
            <person name="Chen G."/>
            <person name="Du Z."/>
        </authorList>
    </citation>
    <scope>NUCLEOTIDE SEQUENCE [LARGE SCALE GENOMIC DNA]</scope>
    <source>
        <strain evidence="1 2">Q1</strain>
    </source>
</reference>
<dbReference type="AlphaFoldDB" id="A0A0J8GR29"/>